<dbReference type="PRINTS" id="PR00420">
    <property type="entry name" value="RNGMNOXGNASE"/>
</dbReference>
<dbReference type="RefSeq" id="WP_085793365.1">
    <property type="nucleotide sequence ID" value="NZ_FWFK01000008.1"/>
</dbReference>
<protein>
    <submittedName>
        <fullName evidence="4">p-hydroxybenzoate hydroxylase</fullName>
        <ecNumber evidence="4">1.14.13.2</ecNumber>
    </submittedName>
</protein>
<dbReference type="Proteomes" id="UP000193570">
    <property type="component" value="Unassembled WGS sequence"/>
</dbReference>
<feature type="domain" description="FAD-binding" evidence="3">
    <location>
        <begin position="2"/>
        <end position="340"/>
    </location>
</feature>
<dbReference type="InterPro" id="IPR012733">
    <property type="entry name" value="HB_mOase"/>
</dbReference>
<dbReference type="PANTHER" id="PTHR43004:SF3">
    <property type="entry name" value="P-HYDROXYBENZOATE HYDROXYLASE"/>
    <property type="match status" value="1"/>
</dbReference>
<proteinExistence type="predicted"/>
<dbReference type="SUPFAM" id="SSF51905">
    <property type="entry name" value="FAD/NAD(P)-binding domain"/>
    <property type="match status" value="1"/>
</dbReference>
<dbReference type="Gene3D" id="3.30.9.10">
    <property type="entry name" value="D-Amino Acid Oxidase, subunit A, domain 2"/>
    <property type="match status" value="1"/>
</dbReference>
<dbReference type="PANTHER" id="PTHR43004">
    <property type="entry name" value="TRK SYSTEM POTASSIUM UPTAKE PROTEIN"/>
    <property type="match status" value="1"/>
</dbReference>
<keyword evidence="4" id="KW-0560">Oxidoreductase</keyword>
<evidence type="ECO:0000313" key="4">
    <source>
        <dbReference type="EMBL" id="SLN71001.1"/>
    </source>
</evidence>
<evidence type="ECO:0000259" key="3">
    <source>
        <dbReference type="Pfam" id="PF01494"/>
    </source>
</evidence>
<dbReference type="Pfam" id="PF01494">
    <property type="entry name" value="FAD_binding_3"/>
    <property type="match status" value="1"/>
</dbReference>
<dbReference type="GO" id="GO:0043639">
    <property type="term" value="P:benzoate catabolic process"/>
    <property type="evidence" value="ECO:0007669"/>
    <property type="project" value="InterPro"/>
</dbReference>
<dbReference type="EMBL" id="FWFK01000008">
    <property type="protein sequence ID" value="SLN71001.1"/>
    <property type="molecule type" value="Genomic_DNA"/>
</dbReference>
<dbReference type="EC" id="1.14.13.2" evidence="4"/>
<dbReference type="Gene3D" id="3.50.50.60">
    <property type="entry name" value="FAD/NAD(P)-binding domain"/>
    <property type="match status" value="1"/>
</dbReference>
<dbReference type="OrthoDB" id="9791689at2"/>
<reference evidence="4 5" key="1">
    <citation type="submission" date="2017-03" db="EMBL/GenBank/DDBJ databases">
        <authorList>
            <person name="Afonso C.L."/>
            <person name="Miller P.J."/>
            <person name="Scott M.A."/>
            <person name="Spackman E."/>
            <person name="Goraichik I."/>
            <person name="Dimitrov K.M."/>
            <person name="Suarez D.L."/>
            <person name="Swayne D.E."/>
        </authorList>
    </citation>
    <scope>NUCLEOTIDE SEQUENCE [LARGE SCALE GENOMIC DNA]</scope>
    <source>
        <strain evidence="4 5">CECT 8625</strain>
    </source>
</reference>
<name>A0A1X7A5Z5_9RHOB</name>
<evidence type="ECO:0000313" key="5">
    <source>
        <dbReference type="Proteomes" id="UP000193570"/>
    </source>
</evidence>
<dbReference type="InterPro" id="IPR002938">
    <property type="entry name" value="FAD-bd"/>
</dbReference>
<keyword evidence="2" id="KW-0274">FAD</keyword>
<sequence length="389" mass="43487">MRVQVVIIGGGPAGMLLSHILGRAGIDVLVLERRARAHVLSRIRAGVLEAGTCEVLRKHGVGERLDREGEAHDGIRVLWQGAEKPFTIDTLAETGRPMTAYGQTKITEDLYAAHDPACVTLIENAEDVRLYDIESEAPYVTWIEDGAQKRADCDWVAGCDGFHGVSRRSIPESVRREYERVYPFGWLGVMSRVPPLEHISYAHHERGFALASQRGPNLARYYVQCAASDRVEDWSDDRFWSELLARLPEDEAGKVTTGPSIEKSIAPLRSFVSEPMRWGRLCLAGDSAHIVPPTGAKGLNLAVSDVHYLSEALIAHYRGDHGLIDRYSQTALARVWGAIRLSWWLTTFLHTFPEETEFERRLRQTDFDRLNNSPAARTDLAEQVVGLPL</sequence>
<dbReference type="GO" id="GO:0071949">
    <property type="term" value="F:FAD binding"/>
    <property type="evidence" value="ECO:0007669"/>
    <property type="project" value="InterPro"/>
</dbReference>
<organism evidence="4 5">
    <name type="scientific">Roseivivax jejudonensis</name>
    <dbReference type="NCBI Taxonomy" id="1529041"/>
    <lineage>
        <taxon>Bacteria</taxon>
        <taxon>Pseudomonadati</taxon>
        <taxon>Pseudomonadota</taxon>
        <taxon>Alphaproteobacteria</taxon>
        <taxon>Rhodobacterales</taxon>
        <taxon>Roseobacteraceae</taxon>
        <taxon>Roseivivax</taxon>
    </lineage>
</organism>
<dbReference type="InterPro" id="IPR036188">
    <property type="entry name" value="FAD/NAD-bd_sf"/>
</dbReference>
<keyword evidence="1" id="KW-0285">Flavoprotein</keyword>
<dbReference type="NCBIfam" id="TIGR02360">
    <property type="entry name" value="pbenz_hydroxyl"/>
    <property type="match status" value="1"/>
</dbReference>
<dbReference type="NCBIfam" id="NF006091">
    <property type="entry name" value="PRK08243.1"/>
    <property type="match status" value="1"/>
</dbReference>
<keyword evidence="5" id="KW-1185">Reference proteome</keyword>
<accession>A0A1X7A5Z5</accession>
<evidence type="ECO:0000256" key="2">
    <source>
        <dbReference type="ARBA" id="ARBA00022827"/>
    </source>
</evidence>
<dbReference type="AlphaFoldDB" id="A0A1X7A5Z5"/>
<dbReference type="InterPro" id="IPR050641">
    <property type="entry name" value="RIFMO-like"/>
</dbReference>
<gene>
    <name evidence="4" type="primary">pobA_2</name>
    <name evidence="4" type="ORF">ROJ8625_03694</name>
</gene>
<dbReference type="GO" id="GO:0018659">
    <property type="term" value="F:4-hydroxybenzoate 3-monooxygenase activity"/>
    <property type="evidence" value="ECO:0007669"/>
    <property type="project" value="UniProtKB-EC"/>
</dbReference>
<dbReference type="SUPFAM" id="SSF54373">
    <property type="entry name" value="FAD-linked reductases, C-terminal domain"/>
    <property type="match status" value="1"/>
</dbReference>
<evidence type="ECO:0000256" key="1">
    <source>
        <dbReference type="ARBA" id="ARBA00022630"/>
    </source>
</evidence>